<protein>
    <submittedName>
        <fullName evidence="1">Uncharacterized protein</fullName>
    </submittedName>
</protein>
<sequence>MAAGVEMLKKVEERGAVKEERGGVSGGGGGNGVHELKKVMVAVRAKRRGGGEKVDAEVTFMTPADSLNNNGAIKKRKDGSRGLGDVDVVVNLKITCYLFASSLEFGEWK</sequence>
<name>A0A9Q0X372_9ROSI</name>
<gene>
    <name evidence="1" type="ORF">OIU74_001799</name>
</gene>
<reference evidence="1" key="1">
    <citation type="submission" date="2022-11" db="EMBL/GenBank/DDBJ databases">
        <authorList>
            <person name="Hyden B.L."/>
            <person name="Feng K."/>
            <person name="Yates T."/>
            <person name="Jawdy S."/>
            <person name="Smart L.B."/>
            <person name="Muchero W."/>
        </authorList>
    </citation>
    <scope>NUCLEOTIDE SEQUENCE</scope>
    <source>
        <tissue evidence="1">Shoot tip</tissue>
    </source>
</reference>
<reference evidence="1" key="2">
    <citation type="journal article" date="2023" name="Int. J. Mol. Sci.">
        <title>De Novo Assembly and Annotation of 11 Diverse Shrub Willow (Salix) Genomes Reveals Novel Gene Organization in Sex-Linked Regions.</title>
        <authorList>
            <person name="Hyden B."/>
            <person name="Feng K."/>
            <person name="Yates T.B."/>
            <person name="Jawdy S."/>
            <person name="Cereghino C."/>
            <person name="Smart L.B."/>
            <person name="Muchero W."/>
        </authorList>
    </citation>
    <scope>NUCLEOTIDE SEQUENCE</scope>
    <source>
        <tissue evidence="1">Shoot tip</tissue>
    </source>
</reference>
<evidence type="ECO:0000313" key="1">
    <source>
        <dbReference type="EMBL" id="KAJ6777894.1"/>
    </source>
</evidence>
<accession>A0A9Q0X372</accession>
<organism evidence="1 2">
    <name type="scientific">Salix koriyanagi</name>
    <dbReference type="NCBI Taxonomy" id="2511006"/>
    <lineage>
        <taxon>Eukaryota</taxon>
        <taxon>Viridiplantae</taxon>
        <taxon>Streptophyta</taxon>
        <taxon>Embryophyta</taxon>
        <taxon>Tracheophyta</taxon>
        <taxon>Spermatophyta</taxon>
        <taxon>Magnoliopsida</taxon>
        <taxon>eudicotyledons</taxon>
        <taxon>Gunneridae</taxon>
        <taxon>Pentapetalae</taxon>
        <taxon>rosids</taxon>
        <taxon>fabids</taxon>
        <taxon>Malpighiales</taxon>
        <taxon>Salicaceae</taxon>
        <taxon>Saliceae</taxon>
        <taxon>Salix</taxon>
    </lineage>
</organism>
<dbReference type="Proteomes" id="UP001151752">
    <property type="component" value="Chromosome 16"/>
</dbReference>
<dbReference type="EMBL" id="JAPFFM010000001">
    <property type="protein sequence ID" value="KAJ6777894.1"/>
    <property type="molecule type" value="Genomic_DNA"/>
</dbReference>
<dbReference type="AlphaFoldDB" id="A0A9Q0X372"/>
<proteinExistence type="predicted"/>
<comment type="caution">
    <text evidence="1">The sequence shown here is derived from an EMBL/GenBank/DDBJ whole genome shotgun (WGS) entry which is preliminary data.</text>
</comment>
<keyword evidence="2" id="KW-1185">Reference proteome</keyword>
<evidence type="ECO:0000313" key="2">
    <source>
        <dbReference type="Proteomes" id="UP001151752"/>
    </source>
</evidence>